<dbReference type="InterPro" id="IPR011912">
    <property type="entry name" value="Heptose_epim"/>
</dbReference>
<comment type="similarity">
    <text evidence="4">Belongs to the NAD(P)-dependent epimerase/dehydratase family. HldD subfamily.</text>
</comment>
<feature type="binding site" evidence="4">
    <location>
        <begin position="31"/>
        <end position="32"/>
    </location>
    <ligand>
        <name>NADP(+)</name>
        <dbReference type="ChEBI" id="CHEBI:58349"/>
    </ligand>
</feature>
<evidence type="ECO:0000256" key="1">
    <source>
        <dbReference type="ARBA" id="ARBA00022857"/>
    </source>
</evidence>
<reference evidence="6 7" key="1">
    <citation type="journal article" date="2020" name="Microorganisms">
        <title>Simultaneous Genome Sequencing of Prosthecochloris ethylica and Desulfuromonas acetoxidans within a Syntrophic Mixture Reveals Unique Pili and Protein Interactions.</title>
        <authorList>
            <person name="Kyndt J.A."/>
            <person name="Van Beeumen J.J."/>
            <person name="Meyer T.E."/>
        </authorList>
    </citation>
    <scope>NUCLEOTIDE SEQUENCE [LARGE SCALE GENOMIC DNA]</scope>
    <source>
        <strain evidence="6 7">N3</strain>
    </source>
</reference>
<feature type="binding site" evidence="4">
    <location>
        <position position="40"/>
    </location>
    <ligand>
        <name>NADP(+)</name>
        <dbReference type="ChEBI" id="CHEBI:58349"/>
    </ligand>
</feature>
<feature type="binding site" evidence="4">
    <location>
        <position position="180"/>
    </location>
    <ligand>
        <name>NADP(+)</name>
        <dbReference type="ChEBI" id="CHEBI:58349"/>
    </ligand>
</feature>
<protein>
    <recommendedName>
        <fullName evidence="4">ADP-L-glycero-D-manno-heptose-6-epimerase</fullName>
        <ecNumber evidence="4">5.1.3.20</ecNumber>
    </recommendedName>
    <alternativeName>
        <fullName evidence="4">ADP-L-glycero-beta-D-manno-heptose-6-epimerase</fullName>
        <shortName evidence="4">ADP-glyceromanno-heptose 6-epimerase</shortName>
        <shortName evidence="4">ADP-hep 6-epimerase</shortName>
        <shortName evidence="4">AGME</shortName>
    </alternativeName>
</protein>
<feature type="active site" description="Proton acceptor" evidence="4">
    <location>
        <position position="144"/>
    </location>
</feature>
<comment type="catalytic activity">
    <reaction evidence="4">
        <text>ADP-D-glycero-beta-D-manno-heptose = ADP-L-glycero-beta-D-manno-heptose</text>
        <dbReference type="Rhea" id="RHEA:17577"/>
        <dbReference type="ChEBI" id="CHEBI:59967"/>
        <dbReference type="ChEBI" id="CHEBI:61506"/>
        <dbReference type="EC" id="5.1.3.20"/>
    </reaction>
</comment>
<feature type="binding site" evidence="4">
    <location>
        <position position="189"/>
    </location>
    <ligand>
        <name>substrate</name>
    </ligand>
</feature>
<comment type="subunit">
    <text evidence="4">Homopentamer.</text>
</comment>
<evidence type="ECO:0000256" key="3">
    <source>
        <dbReference type="ARBA" id="ARBA00023277"/>
    </source>
</evidence>
<accession>A0ABR9XQE4</accession>
<feature type="binding site" evidence="4">
    <location>
        <position position="148"/>
    </location>
    <ligand>
        <name>NADP(+)</name>
        <dbReference type="ChEBI" id="CHEBI:58349"/>
    </ligand>
</feature>
<comment type="function">
    <text evidence="4">Catalyzes the interconversion between ADP-D-glycero-beta-D-manno-heptose and ADP-L-glycero-beta-D-manno-heptose via an epimerization at carbon 6 of the heptose.</text>
</comment>
<evidence type="ECO:0000313" key="7">
    <source>
        <dbReference type="Proteomes" id="UP000619838"/>
    </source>
</evidence>
<dbReference type="RefSeq" id="WP_175186703.1">
    <property type="nucleotide sequence ID" value="NZ_JABVZQ010000001.1"/>
</dbReference>
<proteinExistence type="inferred from homology"/>
<evidence type="ECO:0000256" key="4">
    <source>
        <dbReference type="HAMAP-Rule" id="MF_01601"/>
    </source>
</evidence>
<name>A0ABR9XQE4_9CHLB</name>
<feature type="active site" description="Proton acceptor" evidence="4">
    <location>
        <position position="180"/>
    </location>
</feature>
<dbReference type="Gene3D" id="3.40.50.720">
    <property type="entry name" value="NAD(P)-binding Rossmann-like Domain"/>
    <property type="match status" value="1"/>
</dbReference>
<feature type="binding site" evidence="4">
    <location>
        <position position="282"/>
    </location>
    <ligand>
        <name>substrate</name>
    </ligand>
</feature>
<dbReference type="InterPro" id="IPR036291">
    <property type="entry name" value="NAD(P)-bd_dom_sf"/>
</dbReference>
<comment type="caution">
    <text evidence="4">Lacks conserved residue(s) required for the propagation of feature annotation.</text>
</comment>
<organism evidence="6 7">
    <name type="scientific">Prosthecochloris ethylica</name>
    <dbReference type="NCBI Taxonomy" id="2743976"/>
    <lineage>
        <taxon>Bacteria</taxon>
        <taxon>Pseudomonadati</taxon>
        <taxon>Chlorobiota</taxon>
        <taxon>Chlorobiia</taxon>
        <taxon>Chlorobiales</taxon>
        <taxon>Chlorobiaceae</taxon>
        <taxon>Prosthecochloris</taxon>
    </lineage>
</organism>
<keyword evidence="3 4" id="KW-0119">Carbohydrate metabolism</keyword>
<feature type="binding site" evidence="4">
    <location>
        <position position="172"/>
    </location>
    <ligand>
        <name>NADP(+)</name>
        <dbReference type="ChEBI" id="CHEBI:58349"/>
    </ligand>
</feature>
<feature type="binding site" evidence="4">
    <location>
        <begin position="203"/>
        <end position="206"/>
    </location>
    <ligand>
        <name>substrate</name>
    </ligand>
</feature>
<dbReference type="Proteomes" id="UP000619838">
    <property type="component" value="Unassembled WGS sequence"/>
</dbReference>
<dbReference type="InterPro" id="IPR001509">
    <property type="entry name" value="Epimerase_deHydtase"/>
</dbReference>
<sequence length="329" mass="37076">MIVLTGGAGFIGSAMLWELNREGIDDVIVVDDLEDAAAGKWKNLSGLRFRDIISIDGFHALLSDGNLPDIRAVIHMGAISATTETDADLLLERNYRYSRMIASFCAEKNIRFIYASSAATYGDGSRGYLDEEENLYSLRPMNMYGYSKQLFDLWALRQGVLENAAGLKFFNVYGPNEYHKGDMSSVVYKAFHQIRESGTVKLFRSHRDDFEDGGQLRDFIYVKDCTAAMLWLLEHPDVGGLFNIGTGTARTFSDLVRATYAAMDKEPAITYIPMPEHLRNTYQYFTQAETGKLKAYGYTPPTTSLEDGVRDYVCNYLMTDTPYFDHQSP</sequence>
<dbReference type="SUPFAM" id="SSF51735">
    <property type="entry name" value="NAD(P)-binding Rossmann-fold domains"/>
    <property type="match status" value="1"/>
</dbReference>
<feature type="binding site" evidence="4">
    <location>
        <begin position="10"/>
        <end position="11"/>
    </location>
    <ligand>
        <name>NADP(+)</name>
        <dbReference type="ChEBI" id="CHEBI:58349"/>
    </ligand>
</feature>
<comment type="cofactor">
    <cofactor evidence="4">
        <name>NADP(+)</name>
        <dbReference type="ChEBI" id="CHEBI:58349"/>
    </cofactor>
    <text evidence="4">Binds 1 NADP(+) per subunit.</text>
</comment>
<gene>
    <name evidence="6" type="primary">rfaD</name>
    <name evidence="4" type="synonym">hldD</name>
    <name evidence="6" type="ORF">INT08_03265</name>
</gene>
<dbReference type="PANTHER" id="PTHR43103:SF3">
    <property type="entry name" value="ADP-L-GLYCERO-D-MANNO-HEPTOSE-6-EPIMERASE"/>
    <property type="match status" value="1"/>
</dbReference>
<keyword evidence="7" id="KW-1185">Reference proteome</keyword>
<keyword evidence="2 4" id="KW-0413">Isomerase</keyword>
<feature type="binding site" evidence="4">
    <location>
        <position position="217"/>
    </location>
    <ligand>
        <name>substrate</name>
    </ligand>
</feature>
<dbReference type="NCBIfam" id="TIGR02197">
    <property type="entry name" value="heptose_epim"/>
    <property type="match status" value="1"/>
</dbReference>
<dbReference type="HAMAP" id="MF_01601">
    <property type="entry name" value="Heptose_epimerase"/>
    <property type="match status" value="1"/>
</dbReference>
<feature type="binding site" evidence="4">
    <location>
        <begin position="76"/>
        <end position="80"/>
    </location>
    <ligand>
        <name>NADP(+)</name>
        <dbReference type="ChEBI" id="CHEBI:58349"/>
    </ligand>
</feature>
<keyword evidence="1 4" id="KW-0521">NADP</keyword>
<dbReference type="EMBL" id="JADGII010000004">
    <property type="protein sequence ID" value="MBF0636204.1"/>
    <property type="molecule type" value="Genomic_DNA"/>
</dbReference>
<evidence type="ECO:0000313" key="6">
    <source>
        <dbReference type="EMBL" id="MBF0636204.1"/>
    </source>
</evidence>
<evidence type="ECO:0000259" key="5">
    <source>
        <dbReference type="Pfam" id="PF01370"/>
    </source>
</evidence>
<evidence type="ECO:0000256" key="2">
    <source>
        <dbReference type="ARBA" id="ARBA00023235"/>
    </source>
</evidence>
<comment type="domain">
    <text evidence="4">Contains a large N-terminal NADP-binding domain, and a smaller C-terminal substrate-binding domain.</text>
</comment>
<comment type="pathway">
    <text evidence="4">Nucleotide-sugar biosynthesis; ADP-L-glycero-beta-D-manno-heptose biosynthesis; ADP-L-glycero-beta-D-manno-heptose from D-glycero-beta-D-manno-heptose 7-phosphate: step 4/4.</text>
</comment>
<feature type="binding site" evidence="4">
    <location>
        <position position="171"/>
    </location>
    <ligand>
        <name>substrate</name>
    </ligand>
</feature>
<dbReference type="PANTHER" id="PTHR43103">
    <property type="entry name" value="NUCLEOSIDE-DIPHOSPHATE-SUGAR EPIMERASE"/>
    <property type="match status" value="1"/>
</dbReference>
<dbReference type="EC" id="5.1.3.20" evidence="4"/>
<dbReference type="Gene3D" id="3.90.25.10">
    <property type="entry name" value="UDP-galactose 4-epimerase, domain 1"/>
    <property type="match status" value="1"/>
</dbReference>
<comment type="caution">
    <text evidence="6">The sequence shown here is derived from an EMBL/GenBank/DDBJ whole genome shotgun (WGS) entry which is preliminary data.</text>
</comment>
<dbReference type="Pfam" id="PF01370">
    <property type="entry name" value="Epimerase"/>
    <property type="match status" value="1"/>
</dbReference>
<dbReference type="CDD" id="cd05248">
    <property type="entry name" value="ADP_GME_SDR_e"/>
    <property type="match status" value="1"/>
</dbReference>
<feature type="binding site" evidence="4">
    <location>
        <position position="182"/>
    </location>
    <ligand>
        <name>substrate</name>
    </ligand>
</feature>
<dbReference type="GO" id="GO:0008712">
    <property type="term" value="F:ADP-glyceromanno-heptose 6-epimerase activity"/>
    <property type="evidence" value="ECO:0007669"/>
    <property type="project" value="UniProtKB-EC"/>
</dbReference>
<feature type="domain" description="NAD-dependent epimerase/dehydratase" evidence="5">
    <location>
        <begin position="2"/>
        <end position="245"/>
    </location>
</feature>